<feature type="region of interest" description="Disordered" evidence="1">
    <location>
        <begin position="1"/>
        <end position="103"/>
    </location>
</feature>
<dbReference type="AlphaFoldDB" id="A0A0E0NWK0"/>
<feature type="compositionally biased region" description="Basic and acidic residues" evidence="1">
    <location>
        <begin position="1"/>
        <end position="22"/>
    </location>
</feature>
<sequence length="169" mass="19233">MASRRHGEMRDEARAKEREKSRGGGRRGLPVSIPEAQKWQAAAGTTVTQRPRARTRGAPASALPGATTPRRTPDRRGRRARVAQQGEASSRATPPRVGRPRRRSAIVVLLGRRKRRRRPLSPGRLRLRSAFFRERERGEVEGGLQCRVIWGRRVRQEERIRMILGRGVR</sequence>
<reference evidence="2" key="2">
    <citation type="submission" date="2015-06" db="UniProtKB">
        <authorList>
            <consortium name="EnsemblPlants"/>
        </authorList>
    </citation>
    <scope>IDENTIFICATION</scope>
</reference>
<keyword evidence="3" id="KW-1185">Reference proteome</keyword>
<organism evidence="2 3">
    <name type="scientific">Oryza rufipogon</name>
    <name type="common">Brownbeard rice</name>
    <name type="synonym">Asian wild rice</name>
    <dbReference type="NCBI Taxonomy" id="4529"/>
    <lineage>
        <taxon>Eukaryota</taxon>
        <taxon>Viridiplantae</taxon>
        <taxon>Streptophyta</taxon>
        <taxon>Embryophyta</taxon>
        <taxon>Tracheophyta</taxon>
        <taxon>Spermatophyta</taxon>
        <taxon>Magnoliopsida</taxon>
        <taxon>Liliopsida</taxon>
        <taxon>Poales</taxon>
        <taxon>Poaceae</taxon>
        <taxon>BOP clade</taxon>
        <taxon>Oryzoideae</taxon>
        <taxon>Oryzeae</taxon>
        <taxon>Oryzinae</taxon>
        <taxon>Oryza</taxon>
    </lineage>
</organism>
<protein>
    <submittedName>
        <fullName evidence="2">Uncharacterized protein</fullName>
    </submittedName>
</protein>
<proteinExistence type="predicted"/>
<reference evidence="3" key="1">
    <citation type="submission" date="2013-06" db="EMBL/GenBank/DDBJ databases">
        <authorList>
            <person name="Zhao Q."/>
        </authorList>
    </citation>
    <scope>NUCLEOTIDE SEQUENCE</scope>
    <source>
        <strain evidence="3">cv. W1943</strain>
    </source>
</reference>
<dbReference type="HOGENOM" id="CLU_117374_0_0_1"/>
<evidence type="ECO:0000313" key="2">
    <source>
        <dbReference type="EnsemblPlants" id="ORUFI03G22170.1"/>
    </source>
</evidence>
<name>A0A0E0NWK0_ORYRU</name>
<dbReference type="Proteomes" id="UP000008022">
    <property type="component" value="Unassembled WGS sequence"/>
</dbReference>
<evidence type="ECO:0000256" key="1">
    <source>
        <dbReference type="SAM" id="MobiDB-lite"/>
    </source>
</evidence>
<evidence type="ECO:0000313" key="3">
    <source>
        <dbReference type="Proteomes" id="UP000008022"/>
    </source>
</evidence>
<dbReference type="EnsemblPlants" id="ORUFI03G22170.1">
    <property type="protein sequence ID" value="ORUFI03G22170.1"/>
    <property type="gene ID" value="ORUFI03G22170"/>
</dbReference>
<accession>A0A0E0NWK0</accession>
<dbReference type="Gramene" id="ORUFI03G22170.1">
    <property type="protein sequence ID" value="ORUFI03G22170.1"/>
    <property type="gene ID" value="ORUFI03G22170"/>
</dbReference>